<reference evidence="1 2" key="1">
    <citation type="journal article" date="2020" name="Nature">
        <title>Six reference-quality genomes reveal evolution of bat adaptations.</title>
        <authorList>
            <person name="Jebb D."/>
            <person name="Huang Z."/>
            <person name="Pippel M."/>
            <person name="Hughes G.M."/>
            <person name="Lavrichenko K."/>
            <person name="Devanna P."/>
            <person name="Winkler S."/>
            <person name="Jermiin L.S."/>
            <person name="Skirmuntt E.C."/>
            <person name="Katzourakis A."/>
            <person name="Burkitt-Gray L."/>
            <person name="Ray D.A."/>
            <person name="Sullivan K.A.M."/>
            <person name="Roscito J.G."/>
            <person name="Kirilenko B.M."/>
            <person name="Davalos L.M."/>
            <person name="Corthals A.P."/>
            <person name="Power M.L."/>
            <person name="Jones G."/>
            <person name="Ransome R.D."/>
            <person name="Dechmann D.K.N."/>
            <person name="Locatelli A.G."/>
            <person name="Puechmaille S.J."/>
            <person name="Fedrigo O."/>
            <person name="Jarvis E.D."/>
            <person name="Hiller M."/>
            <person name="Vernes S.C."/>
            <person name="Myers E.W."/>
            <person name="Teeling E.C."/>
        </authorList>
    </citation>
    <scope>NUCLEOTIDE SEQUENCE [LARGE SCALE GENOMIC DNA]</scope>
    <source>
        <strain evidence="1">MMolMol1</strain>
        <tissue evidence="1">Muscle</tissue>
    </source>
</reference>
<evidence type="ECO:0000313" key="1">
    <source>
        <dbReference type="EMBL" id="KAF6500940.1"/>
    </source>
</evidence>
<accession>A0A7J8JWU2</accession>
<organism evidence="1 2">
    <name type="scientific">Molossus molossus</name>
    <name type="common">Pallas' mastiff bat</name>
    <name type="synonym">Vespertilio molossus</name>
    <dbReference type="NCBI Taxonomy" id="27622"/>
    <lineage>
        <taxon>Eukaryota</taxon>
        <taxon>Metazoa</taxon>
        <taxon>Chordata</taxon>
        <taxon>Craniata</taxon>
        <taxon>Vertebrata</taxon>
        <taxon>Euteleostomi</taxon>
        <taxon>Mammalia</taxon>
        <taxon>Eutheria</taxon>
        <taxon>Laurasiatheria</taxon>
        <taxon>Chiroptera</taxon>
        <taxon>Yangochiroptera</taxon>
        <taxon>Molossidae</taxon>
        <taxon>Molossus</taxon>
    </lineage>
</organism>
<name>A0A7J8JWU2_MOLMO</name>
<dbReference type="AlphaFoldDB" id="A0A7J8JWU2"/>
<keyword evidence="2" id="KW-1185">Reference proteome</keyword>
<dbReference type="Proteomes" id="UP000550707">
    <property type="component" value="Unassembled WGS sequence"/>
</dbReference>
<dbReference type="InterPro" id="IPR036691">
    <property type="entry name" value="Endo/exonu/phosph_ase_sf"/>
</dbReference>
<comment type="caution">
    <text evidence="1">The sequence shown here is derived from an EMBL/GenBank/DDBJ whole genome shotgun (WGS) entry which is preliminary data.</text>
</comment>
<gene>
    <name evidence="1" type="ORF">HJG59_007963</name>
</gene>
<dbReference type="PANTHER" id="PTHR19446">
    <property type="entry name" value="REVERSE TRANSCRIPTASES"/>
    <property type="match status" value="1"/>
</dbReference>
<sequence length="165" mass="19516">MDLIHIYSEFLTKTEEFTFFSSAQGTFSNIDHMLEHKLSLHKFKKIEIISSIFSDHNSIKLGINCNNNPQRHLNAWRLNSMLLNNELVTKEKKKETKNFLETTENEHTTTQNLWDTVKEVLRGKFIALQAYLKKQEKFLINYLTSQLKELESKQTNKKEKPRANR</sequence>
<protein>
    <submittedName>
        <fullName evidence="1">Uncharacterized protein</fullName>
    </submittedName>
</protein>
<dbReference type="Gene3D" id="3.60.10.10">
    <property type="entry name" value="Endonuclease/exonuclease/phosphatase"/>
    <property type="match status" value="1"/>
</dbReference>
<dbReference type="InParanoid" id="A0A7J8JWU2"/>
<dbReference type="EMBL" id="JACASF010000001">
    <property type="protein sequence ID" value="KAF6500940.1"/>
    <property type="molecule type" value="Genomic_DNA"/>
</dbReference>
<proteinExistence type="predicted"/>
<evidence type="ECO:0000313" key="2">
    <source>
        <dbReference type="Proteomes" id="UP000550707"/>
    </source>
</evidence>